<dbReference type="RefSeq" id="WP_184990634.1">
    <property type="nucleotide sequence ID" value="NZ_BOMK01000028.1"/>
</dbReference>
<dbReference type="AlphaFoldDB" id="A0A7W7MN65"/>
<dbReference type="InterPro" id="IPR019734">
    <property type="entry name" value="TPR_rpt"/>
</dbReference>
<name>A0A7W7MN65_9ACTN</name>
<reference evidence="3 4" key="1">
    <citation type="submission" date="2020-08" db="EMBL/GenBank/DDBJ databases">
        <title>Sequencing the genomes of 1000 actinobacteria strains.</title>
        <authorList>
            <person name="Klenk H.-P."/>
        </authorList>
    </citation>
    <scope>NUCLEOTIDE SEQUENCE [LARGE SCALE GENOMIC DNA]</scope>
    <source>
        <strain evidence="3 4">DSM 43149</strain>
    </source>
</reference>
<dbReference type="PROSITE" id="PS50005">
    <property type="entry name" value="TPR"/>
    <property type="match status" value="1"/>
</dbReference>
<dbReference type="InterPro" id="IPR036388">
    <property type="entry name" value="WH-like_DNA-bd_sf"/>
</dbReference>
<dbReference type="GO" id="GO:0006355">
    <property type="term" value="P:regulation of DNA-templated transcription"/>
    <property type="evidence" value="ECO:0007669"/>
    <property type="project" value="InterPro"/>
</dbReference>
<gene>
    <name evidence="3" type="ORF">BJ971_001244</name>
</gene>
<dbReference type="PANTHER" id="PTHR35807">
    <property type="entry name" value="TRANSCRIPTIONAL REGULATOR REDD-RELATED"/>
    <property type="match status" value="1"/>
</dbReference>
<sequence>MFDGPAEGTLRHADAGEWEEAAEHAGRTAGDTGALTARTAWPVIMVLYLQGRLDAAESVRERVAHPPDPADDVADRALLAAWAASVAWARGEVSACRLAADRALSLARPGSDPRALAAVHTVLALLAAAEGDRRGNDRHYALALDAAVAAGDRTQQLRIRANRASQRLEEGDLTGALAELDEALGLTSGGAEPHPAMVGLAQHNRADLLLRGGRPRAARDGFRAARTTLQRAGAGSVAYPLTGLGESYELCGDLPQARAAYEEAVLVAEATGIAQALVPALCGLARVLAATGDAGAVPTAARALAASTGLTEAAARVAVGWAVLTAEPAVARDHAERAIGLARTGRNPAALADGLELAAMTHPGAEADPLLADAARVWTDIGDPVAVARVELARARRNAGRTPAASRIIAERTLLALGVESATGTRSLAPSLRPQESPVTVRMLGSFAVLHGGESVTAATWQSRKARDLLKLLVARRGRPISREAIGEALWPGENAVANRLSITLSILRTVLDPTRSVPPDHYVVTGPAGVAYDPHTLSVDVDVFLQLAAAGAAALGAGRTDEARALLEAADAAYAGAVLDDEPDLEAVRPLRDEARTGYLAAMRALGTACAEAGDTDAAVRAWRRLLDHDPYDEDGALRMVDVLTGSGRHGEAARRYRTYTTRMRELGVRPAPMKRRI</sequence>
<evidence type="ECO:0000259" key="2">
    <source>
        <dbReference type="SMART" id="SM01043"/>
    </source>
</evidence>
<dbReference type="InterPro" id="IPR005158">
    <property type="entry name" value="BTAD"/>
</dbReference>
<dbReference type="Gene3D" id="1.25.40.10">
    <property type="entry name" value="Tetratricopeptide repeat domain"/>
    <property type="match status" value="2"/>
</dbReference>
<feature type="domain" description="Bacterial transcriptional activator" evidence="2">
    <location>
        <begin position="540"/>
        <end position="678"/>
    </location>
</feature>
<dbReference type="SMART" id="SM00028">
    <property type="entry name" value="TPR"/>
    <property type="match status" value="2"/>
</dbReference>
<dbReference type="InterPro" id="IPR016032">
    <property type="entry name" value="Sig_transdc_resp-reg_C-effctor"/>
</dbReference>
<evidence type="ECO:0000313" key="4">
    <source>
        <dbReference type="Proteomes" id="UP000578112"/>
    </source>
</evidence>
<keyword evidence="4" id="KW-1185">Reference proteome</keyword>
<dbReference type="SUPFAM" id="SSF46894">
    <property type="entry name" value="C-terminal effector domain of the bipartite response regulators"/>
    <property type="match status" value="1"/>
</dbReference>
<comment type="caution">
    <text evidence="3">The sequence shown here is derived from an EMBL/GenBank/DDBJ whole genome shotgun (WGS) entry which is preliminary data.</text>
</comment>
<dbReference type="GO" id="GO:0003677">
    <property type="term" value="F:DNA binding"/>
    <property type="evidence" value="ECO:0007669"/>
    <property type="project" value="UniProtKB-KW"/>
</dbReference>
<evidence type="ECO:0000313" key="3">
    <source>
        <dbReference type="EMBL" id="MBB4760688.1"/>
    </source>
</evidence>
<accession>A0A7W7MN65</accession>
<dbReference type="InterPro" id="IPR011990">
    <property type="entry name" value="TPR-like_helical_dom_sf"/>
</dbReference>
<organism evidence="3 4">
    <name type="scientific">Actinoplanes digitatis</name>
    <dbReference type="NCBI Taxonomy" id="1868"/>
    <lineage>
        <taxon>Bacteria</taxon>
        <taxon>Bacillati</taxon>
        <taxon>Actinomycetota</taxon>
        <taxon>Actinomycetes</taxon>
        <taxon>Micromonosporales</taxon>
        <taxon>Micromonosporaceae</taxon>
        <taxon>Actinoplanes</taxon>
    </lineage>
</organism>
<dbReference type="Gene3D" id="1.10.10.10">
    <property type="entry name" value="Winged helix-like DNA-binding domain superfamily/Winged helix DNA-binding domain"/>
    <property type="match status" value="1"/>
</dbReference>
<protein>
    <submittedName>
        <fullName evidence="3">DNA-binding SARP family transcriptional activator</fullName>
    </submittedName>
</protein>
<evidence type="ECO:0000256" key="1">
    <source>
        <dbReference type="PROSITE-ProRule" id="PRU00339"/>
    </source>
</evidence>
<dbReference type="SUPFAM" id="SSF48452">
    <property type="entry name" value="TPR-like"/>
    <property type="match status" value="2"/>
</dbReference>
<dbReference type="InterPro" id="IPR051677">
    <property type="entry name" value="AfsR-DnrI-RedD_regulator"/>
</dbReference>
<dbReference type="EMBL" id="JACHNH010000001">
    <property type="protein sequence ID" value="MBB4760688.1"/>
    <property type="molecule type" value="Genomic_DNA"/>
</dbReference>
<proteinExistence type="predicted"/>
<dbReference type="SMART" id="SM01043">
    <property type="entry name" value="BTAD"/>
    <property type="match status" value="1"/>
</dbReference>
<keyword evidence="1" id="KW-0802">TPR repeat</keyword>
<dbReference type="Pfam" id="PF03704">
    <property type="entry name" value="BTAD"/>
    <property type="match status" value="1"/>
</dbReference>
<dbReference type="Proteomes" id="UP000578112">
    <property type="component" value="Unassembled WGS sequence"/>
</dbReference>
<keyword evidence="3" id="KW-0238">DNA-binding</keyword>
<feature type="repeat" description="TPR" evidence="1">
    <location>
        <begin position="601"/>
        <end position="634"/>
    </location>
</feature>